<reference evidence="1 2" key="1">
    <citation type="journal article" date="2015" name="Nat. Commun.">
        <title>Lucilia cuprina genome unlocks parasitic fly biology to underpin future interventions.</title>
        <authorList>
            <person name="Anstead C.A."/>
            <person name="Korhonen P.K."/>
            <person name="Young N.D."/>
            <person name="Hall R.S."/>
            <person name="Jex A.R."/>
            <person name="Murali S.C."/>
            <person name="Hughes D.S."/>
            <person name="Lee S.F."/>
            <person name="Perry T."/>
            <person name="Stroehlein A.J."/>
            <person name="Ansell B.R."/>
            <person name="Breugelmans B."/>
            <person name="Hofmann A."/>
            <person name="Qu J."/>
            <person name="Dugan S."/>
            <person name="Lee S.L."/>
            <person name="Chao H."/>
            <person name="Dinh H."/>
            <person name="Han Y."/>
            <person name="Doddapaneni H.V."/>
            <person name="Worley K.C."/>
            <person name="Muzny D.M."/>
            <person name="Ioannidis P."/>
            <person name="Waterhouse R.M."/>
            <person name="Zdobnov E.M."/>
            <person name="James P.J."/>
            <person name="Bagnall N.H."/>
            <person name="Kotze A.C."/>
            <person name="Gibbs R.A."/>
            <person name="Richards S."/>
            <person name="Batterham P."/>
            <person name="Gasser R.B."/>
        </authorList>
    </citation>
    <scope>NUCLEOTIDE SEQUENCE [LARGE SCALE GENOMIC DNA]</scope>
    <source>
        <strain evidence="1 2">LS</strain>
        <tissue evidence="1">Full body</tissue>
    </source>
</reference>
<accession>A0A0L0BUU4</accession>
<dbReference type="Gene3D" id="1.25.40.10">
    <property type="entry name" value="Tetratricopeptide repeat domain"/>
    <property type="match status" value="1"/>
</dbReference>
<organism evidence="1 2">
    <name type="scientific">Lucilia cuprina</name>
    <name type="common">Green bottle fly</name>
    <name type="synonym">Australian sheep blowfly</name>
    <dbReference type="NCBI Taxonomy" id="7375"/>
    <lineage>
        <taxon>Eukaryota</taxon>
        <taxon>Metazoa</taxon>
        <taxon>Ecdysozoa</taxon>
        <taxon>Arthropoda</taxon>
        <taxon>Hexapoda</taxon>
        <taxon>Insecta</taxon>
        <taxon>Pterygota</taxon>
        <taxon>Neoptera</taxon>
        <taxon>Endopterygota</taxon>
        <taxon>Diptera</taxon>
        <taxon>Brachycera</taxon>
        <taxon>Muscomorpha</taxon>
        <taxon>Oestroidea</taxon>
        <taxon>Calliphoridae</taxon>
        <taxon>Luciliinae</taxon>
        <taxon>Lucilia</taxon>
    </lineage>
</organism>
<evidence type="ECO:0000313" key="1">
    <source>
        <dbReference type="EMBL" id="KNC23763.1"/>
    </source>
</evidence>
<dbReference type="SUPFAM" id="SSF48452">
    <property type="entry name" value="TPR-like"/>
    <property type="match status" value="1"/>
</dbReference>
<evidence type="ECO:0000313" key="2">
    <source>
        <dbReference type="Proteomes" id="UP000037069"/>
    </source>
</evidence>
<keyword evidence="2" id="KW-1185">Reference proteome</keyword>
<dbReference type="OMA" id="KNLDIFC"/>
<dbReference type="InterPro" id="IPR011990">
    <property type="entry name" value="TPR-like_helical_dom_sf"/>
</dbReference>
<dbReference type="AlphaFoldDB" id="A0A0L0BUU4"/>
<dbReference type="Proteomes" id="UP000037069">
    <property type="component" value="Unassembled WGS sequence"/>
</dbReference>
<dbReference type="EMBL" id="JRES01001303">
    <property type="protein sequence ID" value="KNC23763.1"/>
    <property type="molecule type" value="Genomic_DNA"/>
</dbReference>
<protein>
    <submittedName>
        <fullName evidence="1">Uncharacterized protein</fullName>
    </submittedName>
</protein>
<name>A0A0L0BUU4_LUCCU</name>
<proteinExistence type="predicted"/>
<dbReference type="OrthoDB" id="7996681at2759"/>
<sequence length="473" mass="55592">MQQRIKFTGPFKNQVSFDKKEIRKKIIIPTFQQARRSADIYSALVQEFLEAGCPTSAKYFEILINKERLLYENASIRERFRDEPKLLLSLFDNCKMAEKSAILGESNGRAICTRLLLQCILMFENYERKYDWILMDVFKIIIKIAAKVCEAEEVSKESLCRIYYKYGMYLSKCDLEESVKYLEKSFDLAKGTDWIDEEHSNKGKIVHYSSAIAKSYGYALLYYANNIYHTEPTKALGQAQKAIVILTGVGIEHNKGIYLKAYLDMAEFQIEVKNYNASLLILEKIIKYIKLYVAENVKYLKFLSRYHHLKGVCFERQQNFDMALIELHESLKIIRHISLKQQEALVLLDIAKVYINRGRSQFRMADLCLRQAKEIFVVLNDSFNIKKTSYLMANLKMQNIQPMILDLIKFSSTNCCDKYRLTRWKSMCLPFWRNLRQCLEQEERLPMYCHIVATEIPARIGQRRSYQRKAPRC</sequence>
<gene>
    <name evidence="1" type="ORF">FF38_13820</name>
</gene>
<comment type="caution">
    <text evidence="1">The sequence shown here is derived from an EMBL/GenBank/DDBJ whole genome shotgun (WGS) entry which is preliminary data.</text>
</comment>